<dbReference type="AlphaFoldDB" id="A0A4Y2KZ34"/>
<feature type="domain" description="BTB" evidence="1">
    <location>
        <begin position="322"/>
        <end position="389"/>
    </location>
</feature>
<evidence type="ECO:0000313" key="5">
    <source>
        <dbReference type="Proteomes" id="UP000499080"/>
    </source>
</evidence>
<dbReference type="PROSITE" id="PS50097">
    <property type="entry name" value="BTB"/>
    <property type="match status" value="1"/>
</dbReference>
<dbReference type="Pfam" id="PF22486">
    <property type="entry name" value="MATH_2"/>
    <property type="match status" value="1"/>
</dbReference>
<sequence>MADEEAEEYTFRWKIENISHCWWLRSTEEIVSPSFIADGLDGTKWSLSLYPRGCTDEHSIGFYLNRERDGDRPNAIEVYYKLAFLDKDGLIVKERTSLKSSFKEKDTRGFPKYDDQDTVFVTRRGEYLPEDTLTVQCTLWNREKTPVKQRYIYARTIFRVNRRYVEWKIDKIGTLKSTHIKRYKDNLISFDLIFNEQKIDELKLDGISFDDSLKYISCKALVLDSDGKKENCGFQVYYPNHLTNKNLSFNLKSLKMMMENKSRYLPDDVLSFEFIFSTVQCSSCQKNSFKFECEPCVGIEKSPHMTVLIDDLKSMYNDALFTDTVLRTPTHEFPVHKAILSARSPVFNRMFSTDMMENNNGCVEITDFEDDTVHRMLLYMYTDSLKDLELEGADELYKIAEKYDIPSLKSSCSYFLKENLYQTNACGVLFLADQHNDVDLKIAAQKYIISQSDQFFESQEWEDFMSAHLKLAADVMLKKICPGRIWQ</sequence>
<dbReference type="SMART" id="SM00225">
    <property type="entry name" value="BTB"/>
    <property type="match status" value="1"/>
</dbReference>
<dbReference type="Pfam" id="PF00651">
    <property type="entry name" value="BTB"/>
    <property type="match status" value="1"/>
</dbReference>
<keyword evidence="5" id="KW-1185">Reference proteome</keyword>
<dbReference type="InterPro" id="IPR000210">
    <property type="entry name" value="BTB/POZ_dom"/>
</dbReference>
<dbReference type="CDD" id="cd00121">
    <property type="entry name" value="MATH"/>
    <property type="match status" value="1"/>
</dbReference>
<protein>
    <submittedName>
        <fullName evidence="4">Speckle-type POZ protein</fullName>
    </submittedName>
</protein>
<proteinExistence type="predicted"/>
<dbReference type="Gene3D" id="2.60.210.10">
    <property type="entry name" value="Apoptosis, Tumor Necrosis Factor Receptor Associated Protein 2, Chain A"/>
    <property type="match status" value="1"/>
</dbReference>
<dbReference type="EMBL" id="BGPR01005150">
    <property type="protein sequence ID" value="GBN07320.1"/>
    <property type="molecule type" value="Genomic_DNA"/>
</dbReference>
<evidence type="ECO:0000313" key="4">
    <source>
        <dbReference type="EMBL" id="GBN07320.1"/>
    </source>
</evidence>
<accession>A0A4Y2KZ34</accession>
<organism evidence="4 5">
    <name type="scientific">Araneus ventricosus</name>
    <name type="common">Orbweaver spider</name>
    <name type="synonym">Epeira ventricosa</name>
    <dbReference type="NCBI Taxonomy" id="182803"/>
    <lineage>
        <taxon>Eukaryota</taxon>
        <taxon>Metazoa</taxon>
        <taxon>Ecdysozoa</taxon>
        <taxon>Arthropoda</taxon>
        <taxon>Chelicerata</taxon>
        <taxon>Arachnida</taxon>
        <taxon>Araneae</taxon>
        <taxon>Araneomorphae</taxon>
        <taxon>Entelegynae</taxon>
        <taxon>Araneoidea</taxon>
        <taxon>Araneidae</taxon>
        <taxon>Araneus</taxon>
    </lineage>
</organism>
<dbReference type="GO" id="GO:0030163">
    <property type="term" value="P:protein catabolic process"/>
    <property type="evidence" value="ECO:0007669"/>
    <property type="project" value="UniProtKB-ARBA"/>
</dbReference>
<gene>
    <name evidence="4" type="primary">spop_84</name>
    <name evidence="3" type="synonym">spop-b_41</name>
    <name evidence="3" type="ORF">AVEN_140298_1</name>
    <name evidence="4" type="ORF">AVEN_95722_1</name>
</gene>
<dbReference type="EMBL" id="BGPR01004512">
    <property type="protein sequence ID" value="GBN00389.1"/>
    <property type="molecule type" value="Genomic_DNA"/>
</dbReference>
<dbReference type="Proteomes" id="UP000499080">
    <property type="component" value="Unassembled WGS sequence"/>
</dbReference>
<dbReference type="Gene3D" id="3.30.710.10">
    <property type="entry name" value="Potassium Channel Kv1.1, Chain A"/>
    <property type="match status" value="1"/>
</dbReference>
<reference evidence="4 5" key="1">
    <citation type="journal article" date="2019" name="Sci. Rep.">
        <title>Orb-weaving spider Araneus ventricosus genome elucidates the spidroin gene catalogue.</title>
        <authorList>
            <person name="Kono N."/>
            <person name="Nakamura H."/>
            <person name="Ohtoshi R."/>
            <person name="Moran D.A.P."/>
            <person name="Shinohara A."/>
            <person name="Yoshida Y."/>
            <person name="Fujiwara M."/>
            <person name="Mori M."/>
            <person name="Tomita M."/>
            <person name="Arakawa K."/>
        </authorList>
    </citation>
    <scope>NUCLEOTIDE SEQUENCE [LARGE SCALE GENOMIC DNA]</scope>
</reference>
<evidence type="ECO:0000259" key="1">
    <source>
        <dbReference type="PROSITE" id="PS50097"/>
    </source>
</evidence>
<dbReference type="Gene3D" id="1.25.40.420">
    <property type="match status" value="1"/>
</dbReference>
<dbReference type="InterPro" id="IPR002083">
    <property type="entry name" value="MATH/TRAF_dom"/>
</dbReference>
<dbReference type="InterPro" id="IPR008974">
    <property type="entry name" value="TRAF-like"/>
</dbReference>
<dbReference type="PANTHER" id="PTHR24413">
    <property type="entry name" value="SPECKLE-TYPE POZ PROTEIN"/>
    <property type="match status" value="1"/>
</dbReference>
<name>A0A4Y2KZ34_ARAVE</name>
<dbReference type="OrthoDB" id="6359816at2759"/>
<evidence type="ECO:0000313" key="3">
    <source>
        <dbReference type="EMBL" id="GBN00389.1"/>
    </source>
</evidence>
<dbReference type="SUPFAM" id="SSF49599">
    <property type="entry name" value="TRAF domain-like"/>
    <property type="match status" value="1"/>
</dbReference>
<evidence type="ECO:0000259" key="2">
    <source>
        <dbReference type="PROSITE" id="PS50144"/>
    </source>
</evidence>
<dbReference type="InterPro" id="IPR011333">
    <property type="entry name" value="SKP1/BTB/POZ_sf"/>
</dbReference>
<dbReference type="SUPFAM" id="SSF54695">
    <property type="entry name" value="POZ domain"/>
    <property type="match status" value="1"/>
</dbReference>
<comment type="caution">
    <text evidence="4">The sequence shown here is derived from an EMBL/GenBank/DDBJ whole genome shotgun (WGS) entry which is preliminary data.</text>
</comment>
<feature type="domain" description="MATH" evidence="2">
    <location>
        <begin position="8"/>
        <end position="139"/>
    </location>
</feature>
<dbReference type="PROSITE" id="PS50144">
    <property type="entry name" value="MATH"/>
    <property type="match status" value="1"/>
</dbReference>